<keyword evidence="3 6" id="KW-0227">DNA damage</keyword>
<evidence type="ECO:0000256" key="1">
    <source>
        <dbReference type="ARBA" id="ARBA00022722"/>
    </source>
</evidence>
<reference evidence="7 8" key="1">
    <citation type="submission" date="2019-06" db="EMBL/GenBank/DDBJ databases">
        <title>Description Trichococcus psychrophilus sp. nov., isolated from a cold spring, by genomic and phenotypic analyses.</title>
        <authorList>
            <person name="Zakharyuk A."/>
        </authorList>
    </citation>
    <scope>NUCLEOTIDE SEQUENCE [LARGE SCALE GENOMIC DNA]</scope>
    <source>
        <strain evidence="7 8">SKBG</strain>
    </source>
</reference>
<dbReference type="SUPFAM" id="SSF52980">
    <property type="entry name" value="Restriction endonuclease-like"/>
    <property type="match status" value="1"/>
</dbReference>
<protein>
    <recommendedName>
        <fullName evidence="6">Very short patch repair endonuclease</fullName>
        <ecNumber evidence="6">3.1.-.-</ecNumber>
    </recommendedName>
</protein>
<keyword evidence="4 6" id="KW-0378">Hydrolase</keyword>
<evidence type="ECO:0000313" key="7">
    <source>
        <dbReference type="EMBL" id="TNV68913.1"/>
    </source>
</evidence>
<dbReference type="GO" id="GO:0004519">
    <property type="term" value="F:endonuclease activity"/>
    <property type="evidence" value="ECO:0007669"/>
    <property type="project" value="UniProtKB-KW"/>
</dbReference>
<comment type="similarity">
    <text evidence="6">Belongs to the vsr family.</text>
</comment>
<dbReference type="AlphaFoldDB" id="A0A5C5E8D0"/>
<keyword evidence="2 6" id="KW-0255">Endonuclease</keyword>
<dbReference type="NCBIfam" id="TIGR00632">
    <property type="entry name" value="vsr"/>
    <property type="match status" value="1"/>
</dbReference>
<evidence type="ECO:0000256" key="5">
    <source>
        <dbReference type="ARBA" id="ARBA00023204"/>
    </source>
</evidence>
<dbReference type="InterPro" id="IPR004603">
    <property type="entry name" value="DNA_mismatch_endonuc_vsr"/>
</dbReference>
<evidence type="ECO:0000256" key="2">
    <source>
        <dbReference type="ARBA" id="ARBA00022759"/>
    </source>
</evidence>
<keyword evidence="1 6" id="KW-0540">Nuclease</keyword>
<evidence type="ECO:0000256" key="3">
    <source>
        <dbReference type="ARBA" id="ARBA00022763"/>
    </source>
</evidence>
<dbReference type="CDD" id="cd00221">
    <property type="entry name" value="Vsr"/>
    <property type="match status" value="1"/>
</dbReference>
<evidence type="ECO:0000313" key="8">
    <source>
        <dbReference type="Proteomes" id="UP000313395"/>
    </source>
</evidence>
<proteinExistence type="inferred from homology"/>
<comment type="caution">
    <text evidence="7">The sequence shown here is derived from an EMBL/GenBank/DDBJ whole genome shotgun (WGS) entry which is preliminary data.</text>
</comment>
<dbReference type="GO" id="GO:0016787">
    <property type="term" value="F:hydrolase activity"/>
    <property type="evidence" value="ECO:0007669"/>
    <property type="project" value="UniProtKB-KW"/>
</dbReference>
<evidence type="ECO:0000256" key="4">
    <source>
        <dbReference type="ARBA" id="ARBA00022801"/>
    </source>
</evidence>
<dbReference type="Gene3D" id="3.40.960.10">
    <property type="entry name" value="VSR Endonuclease"/>
    <property type="match status" value="1"/>
</dbReference>
<accession>A0A5C5E8D0</accession>
<dbReference type="Pfam" id="PF03852">
    <property type="entry name" value="Vsr"/>
    <property type="match status" value="1"/>
</dbReference>
<dbReference type="EC" id="3.1.-.-" evidence="6"/>
<dbReference type="RefSeq" id="WP_140185673.1">
    <property type="nucleotide sequence ID" value="NZ_VENO01000002.1"/>
</dbReference>
<dbReference type="InterPro" id="IPR011335">
    <property type="entry name" value="Restrct_endonuc-II-like"/>
</dbReference>
<dbReference type="GO" id="GO:0006298">
    <property type="term" value="P:mismatch repair"/>
    <property type="evidence" value="ECO:0007669"/>
    <property type="project" value="UniProtKB-UniRule"/>
</dbReference>
<dbReference type="PIRSF" id="PIRSF018267">
    <property type="entry name" value="VSR_endonuc"/>
    <property type="match status" value="1"/>
</dbReference>
<keyword evidence="5 6" id="KW-0234">DNA repair</keyword>
<dbReference type="Proteomes" id="UP000313395">
    <property type="component" value="Unassembled WGS sequence"/>
</dbReference>
<evidence type="ECO:0000256" key="6">
    <source>
        <dbReference type="PIRNR" id="PIRNR018267"/>
    </source>
</evidence>
<organism evidence="7 8">
    <name type="scientific">Trichococcus shcherbakoviae subsp. psychrophilus</name>
    <dbReference type="NCBI Taxonomy" id="2585775"/>
    <lineage>
        <taxon>Bacteria</taxon>
        <taxon>Bacillati</taxon>
        <taxon>Bacillota</taxon>
        <taxon>Bacilli</taxon>
        <taxon>Lactobacillales</taxon>
        <taxon>Carnobacteriaceae</taxon>
        <taxon>Trichococcus</taxon>
    </lineage>
</organism>
<keyword evidence="8" id="KW-1185">Reference proteome</keyword>
<dbReference type="EMBL" id="VENO01000002">
    <property type="protein sequence ID" value="TNV68913.1"/>
    <property type="molecule type" value="Genomic_DNA"/>
</dbReference>
<name>A0A5C5E8D0_9LACT</name>
<sequence>MTDRITPEQRSKVMKSIKAQSNLENLVAKELYRRGIRYRRNVRRLFGTPDIAIEKYRIVIFIDSCFWHSCPVHGTRPKSNIEFWNKKLDRNMEKAVEVNAFYNQKGWHILRIWEHEIRGDFEATIDKIINVINDAKKGAAHNT</sequence>
<comment type="function">
    <text evidence="6">May nick specific sequences that contain T:G mispairs resulting from m5C-deamination.</text>
</comment>
<gene>
    <name evidence="7" type="primary">vsr</name>
    <name evidence="7" type="ORF">FHK04_05155</name>
</gene>